<dbReference type="Pfam" id="PF02614">
    <property type="entry name" value="UxaC"/>
    <property type="match status" value="1"/>
</dbReference>
<evidence type="ECO:0000256" key="2">
    <source>
        <dbReference type="ARBA" id="ARBA00004892"/>
    </source>
</evidence>
<dbReference type="Gene3D" id="1.10.2020.10">
    <property type="entry name" value="uronate isomerase, domain 2, chain A"/>
    <property type="match status" value="1"/>
</dbReference>
<evidence type="ECO:0000256" key="6">
    <source>
        <dbReference type="ARBA" id="ARBA00023235"/>
    </source>
</evidence>
<keyword evidence="8" id="KW-1185">Reference proteome</keyword>
<dbReference type="GO" id="GO:0008880">
    <property type="term" value="F:glucuronate isomerase activity"/>
    <property type="evidence" value="ECO:0007669"/>
    <property type="project" value="UniProtKB-EC"/>
</dbReference>
<sequence length="467" mass="51841">MTTTSVTSRRLLPADPATRRIAERLYQLIADLPILSPHGHVDPGILATDRPFRDPATLLIRDDHYVTRLLHADGVDLASLAIGQGEISESEARRIWRIFCDRWHLFAGTASGYWLRSTLQDVFGVEQLPGDADPDALFDALSESLAAADMRPRALLERFDIEVLATTDDPLDTLEPHRILAADPGVRTVVRPTFRPDAYLDPTAAGWGDRVERLIDSVDQNGYEGYLEGLRASRRRFIEHGATSADFGVFTADTAEIDPSSAAALFDRARRGELSATEARAFRAHMLFESARMSTEDGLVMTIHAGVFRNHHTPTFTGYGPDRGHDIPVATTFVEPLRPLLQRFGTARGFHLILFTVDETTFSRELAPLAGFYPSVFIGAPWWFLDAPDSAARFRAATVETAGFYRGSGFIDDTRAFLSIPARHDMARRTDAGYLARLVVEERLSIGEAERIAVDLHSAIPRRAFKL</sequence>
<evidence type="ECO:0000313" key="8">
    <source>
        <dbReference type="Proteomes" id="UP001324533"/>
    </source>
</evidence>
<comment type="pathway">
    <text evidence="2">Carbohydrate metabolism; pentose and glucuronate interconversion.</text>
</comment>
<evidence type="ECO:0000256" key="5">
    <source>
        <dbReference type="ARBA" id="ARBA00020555"/>
    </source>
</evidence>
<keyword evidence="6 7" id="KW-0413">Isomerase</keyword>
<dbReference type="NCBIfam" id="NF002794">
    <property type="entry name" value="PRK02925.1"/>
    <property type="match status" value="1"/>
</dbReference>
<gene>
    <name evidence="7" type="primary">uxaC</name>
    <name evidence="7" type="ORF">T9R20_03865</name>
</gene>
<dbReference type="RefSeq" id="WP_322411230.1">
    <property type="nucleotide sequence ID" value="NZ_CP139779.1"/>
</dbReference>
<comment type="similarity">
    <text evidence="3">Belongs to the metallo-dependent hydrolases superfamily. Uronate isomerase family.</text>
</comment>
<accession>A0ABZ0VBV0</accession>
<reference evidence="7 8" key="1">
    <citation type="submission" date="2023-06" db="EMBL/GenBank/DDBJ databases">
        <title>Rock-solubilizing bacteria, Microbacterium invictum, promotes re-establishment of vegetation in rocky wasteland by accelerating rock bio-weathering and reshaping soil bacterial community.</title>
        <authorList>
            <person name="Liu C."/>
        </authorList>
    </citation>
    <scope>NUCLEOTIDE SEQUENCE [LARGE SCALE GENOMIC DNA]</scope>
    <source>
        <strain evidence="7 8">X-18</strain>
    </source>
</reference>
<protein>
    <recommendedName>
        <fullName evidence="5">Uronate isomerase</fullName>
        <ecNumber evidence="4">5.3.1.12</ecNumber>
    </recommendedName>
</protein>
<proteinExistence type="inferred from homology"/>
<dbReference type="InterPro" id="IPR032466">
    <property type="entry name" value="Metal_Hydrolase"/>
</dbReference>
<dbReference type="EC" id="5.3.1.12" evidence="4"/>
<dbReference type="InterPro" id="IPR003766">
    <property type="entry name" value="Uronate_isomerase"/>
</dbReference>
<name>A0ABZ0VBV0_9MICO</name>
<evidence type="ECO:0000256" key="4">
    <source>
        <dbReference type="ARBA" id="ARBA00012546"/>
    </source>
</evidence>
<dbReference type="Gene3D" id="3.20.20.140">
    <property type="entry name" value="Metal-dependent hydrolases"/>
    <property type="match status" value="1"/>
</dbReference>
<comment type="catalytic activity">
    <reaction evidence="1">
        <text>D-glucuronate = D-fructuronate</text>
        <dbReference type="Rhea" id="RHEA:13049"/>
        <dbReference type="ChEBI" id="CHEBI:58720"/>
        <dbReference type="ChEBI" id="CHEBI:59863"/>
        <dbReference type="EC" id="5.3.1.12"/>
    </reaction>
</comment>
<dbReference type="Proteomes" id="UP001324533">
    <property type="component" value="Chromosome"/>
</dbReference>
<dbReference type="EMBL" id="CP139779">
    <property type="protein sequence ID" value="WQB71112.1"/>
    <property type="molecule type" value="Genomic_DNA"/>
</dbReference>
<evidence type="ECO:0000256" key="1">
    <source>
        <dbReference type="ARBA" id="ARBA00001165"/>
    </source>
</evidence>
<dbReference type="PANTHER" id="PTHR30068:SF4">
    <property type="entry name" value="URONATE ISOMERASE"/>
    <property type="match status" value="1"/>
</dbReference>
<evidence type="ECO:0000256" key="3">
    <source>
        <dbReference type="ARBA" id="ARBA00008397"/>
    </source>
</evidence>
<evidence type="ECO:0000313" key="7">
    <source>
        <dbReference type="EMBL" id="WQB71112.1"/>
    </source>
</evidence>
<organism evidence="7 8">
    <name type="scientific">Microbacterium invictum</name>
    <dbReference type="NCBI Taxonomy" id="515415"/>
    <lineage>
        <taxon>Bacteria</taxon>
        <taxon>Bacillati</taxon>
        <taxon>Actinomycetota</taxon>
        <taxon>Actinomycetes</taxon>
        <taxon>Micrococcales</taxon>
        <taxon>Microbacteriaceae</taxon>
        <taxon>Microbacterium</taxon>
    </lineage>
</organism>
<dbReference type="SUPFAM" id="SSF51556">
    <property type="entry name" value="Metallo-dependent hydrolases"/>
    <property type="match status" value="1"/>
</dbReference>
<dbReference type="PANTHER" id="PTHR30068">
    <property type="entry name" value="URONATE ISOMERASE"/>
    <property type="match status" value="1"/>
</dbReference>